<keyword evidence="1" id="KW-0812">Transmembrane</keyword>
<gene>
    <name evidence="2" type="ORF">H1D41_01090</name>
</gene>
<feature type="transmembrane region" description="Helical" evidence="1">
    <location>
        <begin position="24"/>
        <end position="45"/>
    </location>
</feature>
<evidence type="ECO:0000313" key="3">
    <source>
        <dbReference type="Proteomes" id="UP000640583"/>
    </source>
</evidence>
<dbReference type="AlphaFoldDB" id="A0A8J7IC30"/>
<dbReference type="EMBL" id="JADCKQ010000001">
    <property type="protein sequence ID" value="MBI1492224.1"/>
    <property type="molecule type" value="Genomic_DNA"/>
</dbReference>
<keyword evidence="1" id="KW-0472">Membrane</keyword>
<dbReference type="RefSeq" id="WP_228847173.1">
    <property type="nucleotide sequence ID" value="NZ_JADCKQ010000001.1"/>
</dbReference>
<keyword evidence="3" id="KW-1185">Reference proteome</keyword>
<protein>
    <submittedName>
        <fullName evidence="2">Uncharacterized protein</fullName>
    </submittedName>
</protein>
<reference evidence="2" key="1">
    <citation type="submission" date="2020-10" db="EMBL/GenBank/DDBJ databases">
        <title>Paenihalocynthiibacter styelae gen. nov., sp. nov., isolated from stalked sea squirt Styela clava.</title>
        <authorList>
            <person name="Kim Y.-O."/>
            <person name="Yoon J.-H."/>
        </authorList>
    </citation>
    <scope>NUCLEOTIDE SEQUENCE</scope>
    <source>
        <strain evidence="2">MYP1-1</strain>
    </source>
</reference>
<name>A0A8J7IC30_9RHOB</name>
<accession>A0A8J7IC30</accession>
<sequence length="51" mass="5730">MSWIQHPHPVNRLMKVATHPMKTAIPGMMMTVHVIQLVSLTLLVCPTHSKS</sequence>
<evidence type="ECO:0000313" key="2">
    <source>
        <dbReference type="EMBL" id="MBI1492224.1"/>
    </source>
</evidence>
<dbReference type="Proteomes" id="UP000640583">
    <property type="component" value="Unassembled WGS sequence"/>
</dbReference>
<comment type="caution">
    <text evidence="2">The sequence shown here is derived from an EMBL/GenBank/DDBJ whole genome shotgun (WGS) entry which is preliminary data.</text>
</comment>
<organism evidence="2 3">
    <name type="scientific">Halocynthiibacter styelae</name>
    <dbReference type="NCBI Taxonomy" id="2761955"/>
    <lineage>
        <taxon>Bacteria</taxon>
        <taxon>Pseudomonadati</taxon>
        <taxon>Pseudomonadota</taxon>
        <taxon>Alphaproteobacteria</taxon>
        <taxon>Rhodobacterales</taxon>
        <taxon>Paracoccaceae</taxon>
        <taxon>Halocynthiibacter</taxon>
    </lineage>
</organism>
<evidence type="ECO:0000256" key="1">
    <source>
        <dbReference type="SAM" id="Phobius"/>
    </source>
</evidence>
<keyword evidence="1" id="KW-1133">Transmembrane helix</keyword>
<proteinExistence type="predicted"/>